<evidence type="ECO:0000313" key="2">
    <source>
        <dbReference type="Proteomes" id="UP000054729"/>
    </source>
</evidence>
<proteinExistence type="predicted"/>
<protein>
    <recommendedName>
        <fullName evidence="3">Polyketide cyclase / dehydrase and lipid transport</fullName>
    </recommendedName>
</protein>
<dbReference type="PATRIC" id="fig|66969.6.peg.2115"/>
<gene>
    <name evidence="1" type="ORF">Lwal_1938</name>
</gene>
<dbReference type="InterPro" id="IPR023393">
    <property type="entry name" value="START-like_dom_sf"/>
</dbReference>
<dbReference type="STRING" id="66969.Lwal_1938"/>
<dbReference type="Proteomes" id="UP000054729">
    <property type="component" value="Unassembled WGS sequence"/>
</dbReference>
<dbReference type="SUPFAM" id="SSF55961">
    <property type="entry name" value="Bet v1-like"/>
    <property type="match status" value="1"/>
</dbReference>
<accession>A0A0W1A773</accession>
<reference evidence="1 2" key="1">
    <citation type="submission" date="2015-11" db="EMBL/GenBank/DDBJ databases">
        <title>Genomic analysis of 38 Legionella species identifies large and diverse effector repertoires.</title>
        <authorList>
            <person name="Burstein D."/>
            <person name="Amaro F."/>
            <person name="Zusman T."/>
            <person name="Lifshitz Z."/>
            <person name="Cohen O."/>
            <person name="Gilbert J.A."/>
            <person name="Pupko T."/>
            <person name="Shuman H.A."/>
            <person name="Segal G."/>
        </authorList>
    </citation>
    <scope>NUCLEOTIDE SEQUENCE [LARGE SCALE GENOMIC DNA]</scope>
    <source>
        <strain evidence="1 2">ATCC 51914</strain>
    </source>
</reference>
<dbReference type="AlphaFoldDB" id="A0A0W1A773"/>
<organism evidence="1 2">
    <name type="scientific">Legionella waltersii</name>
    <dbReference type="NCBI Taxonomy" id="66969"/>
    <lineage>
        <taxon>Bacteria</taxon>
        <taxon>Pseudomonadati</taxon>
        <taxon>Pseudomonadota</taxon>
        <taxon>Gammaproteobacteria</taxon>
        <taxon>Legionellales</taxon>
        <taxon>Legionellaceae</taxon>
        <taxon>Legionella</taxon>
    </lineage>
</organism>
<evidence type="ECO:0008006" key="3">
    <source>
        <dbReference type="Google" id="ProtNLM"/>
    </source>
</evidence>
<sequence>MEHDNDSTTTPSGKDVSWVKSKKQTKYFTYFFAKPVAINATTEEVWALEKDVKRYEQLSDHAVRARVKGELEVDKTIQLDLHTNTFIGKLIPTSNERISVIDEKNKVLGWERKFPFIKSPTERYALLEEDPNDPNKTIAYIGLKVPRQIGFFTNLFLKYSIEHAFDKLNNGIKTEAERHNPIPL</sequence>
<evidence type="ECO:0000313" key="1">
    <source>
        <dbReference type="EMBL" id="KTD77161.1"/>
    </source>
</evidence>
<dbReference type="Gene3D" id="3.30.530.20">
    <property type="match status" value="1"/>
</dbReference>
<dbReference type="RefSeq" id="WP_058480592.1">
    <property type="nucleotide sequence ID" value="NZ_CAAAIQ010000011.1"/>
</dbReference>
<name>A0A0W1A773_9GAMM</name>
<dbReference type="EMBL" id="LNZB01000048">
    <property type="protein sequence ID" value="KTD77161.1"/>
    <property type="molecule type" value="Genomic_DNA"/>
</dbReference>
<keyword evidence="2" id="KW-1185">Reference proteome</keyword>
<comment type="caution">
    <text evidence="1">The sequence shown here is derived from an EMBL/GenBank/DDBJ whole genome shotgun (WGS) entry which is preliminary data.</text>
</comment>